<reference evidence="2" key="1">
    <citation type="submission" date="2024-06" db="EMBL/GenBank/DDBJ databases">
        <title>Draft Genome Sequence of Deinococcus sonorensis Type Strain KR-87, a Biofilm Producing Representative of the Genus Deinococcus.</title>
        <authorList>
            <person name="Boren L.S."/>
            <person name="Grosso R.A."/>
            <person name="Hugenberg-Cox A.N."/>
            <person name="Hill J.T.E."/>
            <person name="Albert C.M."/>
            <person name="Tuohy J.M."/>
        </authorList>
    </citation>
    <scope>NUCLEOTIDE SEQUENCE</scope>
    <source>
        <strain evidence="2">KR-87</strain>
    </source>
</reference>
<dbReference type="GO" id="GO:0016758">
    <property type="term" value="F:hexosyltransferase activity"/>
    <property type="evidence" value="ECO:0007669"/>
    <property type="project" value="UniProtKB-ARBA"/>
</dbReference>
<evidence type="ECO:0000259" key="1">
    <source>
        <dbReference type="Pfam" id="PF00535"/>
    </source>
</evidence>
<dbReference type="SUPFAM" id="SSF53448">
    <property type="entry name" value="Nucleotide-diphospho-sugar transferases"/>
    <property type="match status" value="1"/>
</dbReference>
<dbReference type="Pfam" id="PF00535">
    <property type="entry name" value="Glycos_transf_2"/>
    <property type="match status" value="1"/>
</dbReference>
<organism evidence="2">
    <name type="scientific">Deinococcus sonorensis KR-87</name>
    <dbReference type="NCBI Taxonomy" id="694439"/>
    <lineage>
        <taxon>Bacteria</taxon>
        <taxon>Thermotogati</taxon>
        <taxon>Deinococcota</taxon>
        <taxon>Deinococci</taxon>
        <taxon>Deinococcales</taxon>
        <taxon>Deinococcaceae</taxon>
        <taxon>Deinococcus</taxon>
    </lineage>
</organism>
<accession>A0AAU7UEN2</accession>
<dbReference type="InterPro" id="IPR001173">
    <property type="entry name" value="Glyco_trans_2-like"/>
</dbReference>
<dbReference type="AlphaFoldDB" id="A0AAU7UEN2"/>
<dbReference type="EMBL" id="CP158299">
    <property type="protein sequence ID" value="XBV86843.1"/>
    <property type="molecule type" value="Genomic_DNA"/>
</dbReference>
<sequence length="318" mass="35433">MASPLISVLVPAYNHAGYIETCLESIRLDPYPQTEVLVLDDGSMDDTLGVAQGWCGKFGHHFVRVQVATQANQGIAATLNTLIRSARGEYVAILASDDLLLPGGLQARATYLLEHPTHLAVFGDCQAIDEHGRLLHLSAMRGLYRSFVPALHSPAGRVRELILRWSVPGPGLMVRRSAYLSPGGIGLYDAALSVEDRPFYLKLLSRNALGFLGAPVAQYRVHSRQSVRSEQRQMQLLHDVVAAEEQAYPDFVGSEKLFLSLVIRRNKAQIVVLNTGDPLSRLRLRFLNLVLRAIYLFHIIVIRWDDLFSGRRGDRREC</sequence>
<keyword evidence="2" id="KW-0328">Glycosyltransferase</keyword>
<dbReference type="KEGG" id="dsc:ABOD76_11185"/>
<gene>
    <name evidence="2" type="ORF">ABOD76_11185</name>
</gene>
<evidence type="ECO:0000313" key="2">
    <source>
        <dbReference type="EMBL" id="XBV86843.1"/>
    </source>
</evidence>
<feature type="domain" description="Glycosyltransferase 2-like" evidence="1">
    <location>
        <begin position="7"/>
        <end position="122"/>
    </location>
</feature>
<protein>
    <submittedName>
        <fullName evidence="2">Glycosyltransferase</fullName>
        <ecNumber evidence="2">2.4.-.-</ecNumber>
    </submittedName>
</protein>
<dbReference type="RefSeq" id="WP_350244927.1">
    <property type="nucleotide sequence ID" value="NZ_CP158299.1"/>
</dbReference>
<dbReference type="Gene3D" id="3.90.550.10">
    <property type="entry name" value="Spore Coat Polysaccharide Biosynthesis Protein SpsA, Chain A"/>
    <property type="match status" value="1"/>
</dbReference>
<name>A0AAU7UEN2_9DEIO</name>
<dbReference type="InterPro" id="IPR029044">
    <property type="entry name" value="Nucleotide-diphossugar_trans"/>
</dbReference>
<dbReference type="PANTHER" id="PTHR22916:SF3">
    <property type="entry name" value="UDP-GLCNAC:BETAGAL BETA-1,3-N-ACETYLGLUCOSAMINYLTRANSFERASE-LIKE PROTEIN 1"/>
    <property type="match status" value="1"/>
</dbReference>
<proteinExistence type="predicted"/>
<dbReference type="PANTHER" id="PTHR22916">
    <property type="entry name" value="GLYCOSYLTRANSFERASE"/>
    <property type="match status" value="1"/>
</dbReference>
<keyword evidence="2" id="KW-0808">Transferase</keyword>
<dbReference type="EC" id="2.4.-.-" evidence="2"/>